<evidence type="ECO:0000256" key="1">
    <source>
        <dbReference type="SAM" id="SignalP"/>
    </source>
</evidence>
<dbReference type="Gene3D" id="3.30.60.30">
    <property type="match status" value="1"/>
</dbReference>
<dbReference type="AlphaFoldDB" id="A0A9W8QJ99"/>
<dbReference type="EMBL" id="JAJHUN010000003">
    <property type="protein sequence ID" value="KAJ4160041.1"/>
    <property type="molecule type" value="Genomic_DNA"/>
</dbReference>
<dbReference type="InterPro" id="IPR036058">
    <property type="entry name" value="Kazal_dom_sf"/>
</dbReference>
<dbReference type="CDD" id="cd00104">
    <property type="entry name" value="KAZAL_FS"/>
    <property type="match status" value="1"/>
</dbReference>
<protein>
    <recommendedName>
        <fullName evidence="4">Kazal-like domain-containing protein</fullName>
    </recommendedName>
</protein>
<comment type="caution">
    <text evidence="2">The sequence shown here is derived from an EMBL/GenBank/DDBJ whole genome shotgun (WGS) entry which is preliminary data.</text>
</comment>
<dbReference type="KEGG" id="amus:LMH87_007974"/>
<dbReference type="RefSeq" id="XP_056057846.1">
    <property type="nucleotide sequence ID" value="XM_056201692.1"/>
</dbReference>
<dbReference type="SUPFAM" id="SSF100895">
    <property type="entry name" value="Kazal-type serine protease inhibitors"/>
    <property type="match status" value="1"/>
</dbReference>
<evidence type="ECO:0008006" key="4">
    <source>
        <dbReference type="Google" id="ProtNLM"/>
    </source>
</evidence>
<keyword evidence="1" id="KW-0732">Signal</keyword>
<proteinExistence type="predicted"/>
<gene>
    <name evidence="2" type="ORF">LMH87_007974</name>
</gene>
<feature type="signal peptide" evidence="1">
    <location>
        <begin position="1"/>
        <end position="32"/>
    </location>
</feature>
<name>A0A9W8QJ99_AKAMU</name>
<keyword evidence="3" id="KW-1185">Reference proteome</keyword>
<evidence type="ECO:0000313" key="2">
    <source>
        <dbReference type="EMBL" id="KAJ4160041.1"/>
    </source>
</evidence>
<organism evidence="2 3">
    <name type="scientific">Akanthomyces muscarius</name>
    <name type="common">Entomopathogenic fungus</name>
    <name type="synonym">Lecanicillium muscarium</name>
    <dbReference type="NCBI Taxonomy" id="2231603"/>
    <lineage>
        <taxon>Eukaryota</taxon>
        <taxon>Fungi</taxon>
        <taxon>Dikarya</taxon>
        <taxon>Ascomycota</taxon>
        <taxon>Pezizomycotina</taxon>
        <taxon>Sordariomycetes</taxon>
        <taxon>Hypocreomycetidae</taxon>
        <taxon>Hypocreales</taxon>
        <taxon>Cordycipitaceae</taxon>
        <taxon>Akanthomyces</taxon>
    </lineage>
</organism>
<dbReference type="GeneID" id="80895133"/>
<evidence type="ECO:0000313" key="3">
    <source>
        <dbReference type="Proteomes" id="UP001144673"/>
    </source>
</evidence>
<dbReference type="Proteomes" id="UP001144673">
    <property type="component" value="Unassembled WGS sequence"/>
</dbReference>
<reference evidence="2" key="1">
    <citation type="journal article" date="2023" name="Access Microbiol">
        <title>De-novo genome assembly for Akanthomyces muscarius, a biocontrol agent of insect agricultural pests.</title>
        <authorList>
            <person name="Erdos Z."/>
            <person name="Studholme D.J."/>
            <person name="Raymond B."/>
            <person name="Sharma M."/>
        </authorList>
    </citation>
    <scope>NUCLEOTIDE SEQUENCE</scope>
    <source>
        <strain evidence="2">Ve6</strain>
    </source>
</reference>
<accession>A0A9W8QJ99</accession>
<feature type="chain" id="PRO_5040718423" description="Kazal-like domain-containing protein" evidence="1">
    <location>
        <begin position="33"/>
        <end position="124"/>
    </location>
</feature>
<sequence>MKDGILPFFCGWSSRRARFTLAILAIATAVIAAPVEKTNCDGFCTDEYAPITCSNGVVYGNACRLNNAKCDPRAFDGVTCSAGDAFCFPYSGGSVSMAANARHSLLSGQLAVGQVGIKNPRVGI</sequence>